<dbReference type="EMBL" id="PQXK01000032">
    <property type="protein sequence ID" value="TGO40736.1"/>
    <property type="molecule type" value="Genomic_DNA"/>
</dbReference>
<dbReference type="Proteomes" id="UP000297814">
    <property type="component" value="Unassembled WGS sequence"/>
</dbReference>
<evidence type="ECO:0000313" key="2">
    <source>
        <dbReference type="Proteomes" id="UP000297814"/>
    </source>
</evidence>
<proteinExistence type="predicted"/>
<protein>
    <submittedName>
        <fullName evidence="1">Uncharacterized protein</fullName>
    </submittedName>
</protein>
<keyword evidence="2" id="KW-1185">Reference proteome</keyword>
<reference evidence="1 2" key="1">
    <citation type="submission" date="2017-12" db="EMBL/GenBank/DDBJ databases">
        <title>Comparative genomics of Botrytis spp.</title>
        <authorList>
            <person name="Valero-Jimenez C.A."/>
            <person name="Tapia P."/>
            <person name="Veloso J."/>
            <person name="Silva-Moreno E."/>
            <person name="Staats M."/>
            <person name="Valdes J.H."/>
            <person name="Van Kan J.A.L."/>
        </authorList>
    </citation>
    <scope>NUCLEOTIDE SEQUENCE [LARGE SCALE GENOMIC DNA]</scope>
    <source>
        <strain evidence="1 2">Bh0001</strain>
    </source>
</reference>
<evidence type="ECO:0000313" key="1">
    <source>
        <dbReference type="EMBL" id="TGO40736.1"/>
    </source>
</evidence>
<comment type="caution">
    <text evidence="1">The sequence shown here is derived from an EMBL/GenBank/DDBJ whole genome shotgun (WGS) entry which is preliminary data.</text>
</comment>
<dbReference type="AlphaFoldDB" id="A0A4Z1GV31"/>
<name>A0A4Z1GV31_9HELO</name>
<sequence length="145" mass="17093">MEVENERKLGVLRAEQCEFNTAIKAFNKSLAKAREATECFNKKSRTLNGKLMAAKHREKSFSREYEDKQSCLVEREQRIDAKWFREFKTENWEFDDGEKMHGLSWKKIRVDVDAYNFIIDCTLKVAMKILKPTLDTPNISELLHD</sequence>
<gene>
    <name evidence="1" type="ORF">BHYA_0032g00150</name>
</gene>
<accession>A0A4Z1GV31</accession>
<organism evidence="1 2">
    <name type="scientific">Botrytis hyacinthi</name>
    <dbReference type="NCBI Taxonomy" id="278943"/>
    <lineage>
        <taxon>Eukaryota</taxon>
        <taxon>Fungi</taxon>
        <taxon>Dikarya</taxon>
        <taxon>Ascomycota</taxon>
        <taxon>Pezizomycotina</taxon>
        <taxon>Leotiomycetes</taxon>
        <taxon>Helotiales</taxon>
        <taxon>Sclerotiniaceae</taxon>
        <taxon>Botrytis</taxon>
    </lineage>
</organism>